<dbReference type="InterPro" id="IPR003131">
    <property type="entry name" value="T1-type_BTB"/>
</dbReference>
<feature type="transmembrane region" description="Helical" evidence="14">
    <location>
        <begin position="166"/>
        <end position="186"/>
    </location>
</feature>
<dbReference type="InterPro" id="IPR003972">
    <property type="entry name" value="K_chnl_volt-dep_Kv1"/>
</dbReference>
<feature type="compositionally biased region" description="Basic and acidic residues" evidence="13">
    <location>
        <begin position="433"/>
        <end position="443"/>
    </location>
</feature>
<reference evidence="16" key="3">
    <citation type="submission" date="2025-09" db="UniProtKB">
        <authorList>
            <consortium name="Ensembl"/>
        </authorList>
    </citation>
    <scope>IDENTIFICATION</scope>
</reference>
<dbReference type="Gene3D" id="1.10.287.70">
    <property type="match status" value="1"/>
</dbReference>
<keyword evidence="7" id="KW-0630">Potassium</keyword>
<evidence type="ECO:0000256" key="6">
    <source>
        <dbReference type="ARBA" id="ARBA00022882"/>
    </source>
</evidence>
<evidence type="ECO:0000256" key="11">
    <source>
        <dbReference type="ARBA" id="ARBA00023180"/>
    </source>
</evidence>
<evidence type="ECO:0000256" key="10">
    <source>
        <dbReference type="ARBA" id="ARBA00023136"/>
    </source>
</evidence>
<feature type="transmembrane region" description="Helical" evidence="14">
    <location>
        <begin position="324"/>
        <end position="345"/>
    </location>
</feature>
<dbReference type="Pfam" id="PF02214">
    <property type="entry name" value="BTB_2"/>
    <property type="match status" value="1"/>
</dbReference>
<keyword evidence="5" id="KW-0631">Potassium channel</keyword>
<dbReference type="FunFam" id="1.20.120.350:FF:000028">
    <property type="entry name" value="Potassium voltage-gated channel subfamily a member"/>
    <property type="match status" value="1"/>
</dbReference>
<dbReference type="PRINTS" id="PR01491">
    <property type="entry name" value="KVCHANNEL"/>
</dbReference>
<dbReference type="GO" id="GO:0005251">
    <property type="term" value="F:delayed rectifier potassium channel activity"/>
    <property type="evidence" value="ECO:0007669"/>
    <property type="project" value="TreeGrafter"/>
</dbReference>
<comment type="subcellular location">
    <subcellularLocation>
        <location evidence="1">Membrane</location>
        <topology evidence="1">Multi-pass membrane protein</topology>
    </subcellularLocation>
</comment>
<evidence type="ECO:0000313" key="16">
    <source>
        <dbReference type="Ensembl" id="ENSGWIP00000028545.1"/>
    </source>
</evidence>
<organism evidence="16 17">
    <name type="scientific">Gouania willdenowi</name>
    <name type="common">Blunt-snouted clingfish</name>
    <name type="synonym">Lepadogaster willdenowi</name>
    <dbReference type="NCBI Taxonomy" id="441366"/>
    <lineage>
        <taxon>Eukaryota</taxon>
        <taxon>Metazoa</taxon>
        <taxon>Chordata</taxon>
        <taxon>Craniata</taxon>
        <taxon>Vertebrata</taxon>
        <taxon>Euteleostomi</taxon>
        <taxon>Actinopterygii</taxon>
        <taxon>Neopterygii</taxon>
        <taxon>Teleostei</taxon>
        <taxon>Neoteleostei</taxon>
        <taxon>Acanthomorphata</taxon>
        <taxon>Ovalentaria</taxon>
        <taxon>Blenniimorphae</taxon>
        <taxon>Blenniiformes</taxon>
        <taxon>Gobiesocoidei</taxon>
        <taxon>Gobiesocidae</taxon>
        <taxon>Gobiesocinae</taxon>
        <taxon>Gouania</taxon>
    </lineage>
</organism>
<keyword evidence="12" id="KW-0407">Ion channel</keyword>
<reference evidence="16" key="2">
    <citation type="submission" date="2025-08" db="UniProtKB">
        <authorList>
            <consortium name="Ensembl"/>
        </authorList>
    </citation>
    <scope>IDENTIFICATION</scope>
</reference>
<keyword evidence="17" id="KW-1185">Reference proteome</keyword>
<dbReference type="InterPro" id="IPR003968">
    <property type="entry name" value="K_chnl_volt-dep_Kv"/>
</dbReference>
<dbReference type="InterPro" id="IPR028325">
    <property type="entry name" value="VG_K_chnl"/>
</dbReference>
<dbReference type="CDD" id="cd18410">
    <property type="entry name" value="BTB_POZ_Shaker-like"/>
    <property type="match status" value="1"/>
</dbReference>
<dbReference type="SUPFAM" id="SSF54695">
    <property type="entry name" value="POZ domain"/>
    <property type="match status" value="1"/>
</dbReference>
<dbReference type="Gene3D" id="3.30.710.10">
    <property type="entry name" value="Potassium Channel Kv1.1, Chain A"/>
    <property type="match status" value="1"/>
</dbReference>
<dbReference type="SMR" id="A0A8C5GD49"/>
<accession>A0A8C5GD49</accession>
<feature type="region of interest" description="Disordered" evidence="13">
    <location>
        <begin position="423"/>
        <end position="443"/>
    </location>
</feature>
<keyword evidence="11" id="KW-0325">Glycoprotein</keyword>
<evidence type="ECO:0000256" key="13">
    <source>
        <dbReference type="SAM" id="MobiDB-lite"/>
    </source>
</evidence>
<feature type="transmembrane region" description="Helical" evidence="14">
    <location>
        <begin position="360"/>
        <end position="378"/>
    </location>
</feature>
<evidence type="ECO:0000256" key="3">
    <source>
        <dbReference type="ARBA" id="ARBA00022538"/>
    </source>
</evidence>
<protein>
    <submittedName>
        <fullName evidence="16">Potassium voltage-gated channel subfamily A member 1-like</fullName>
    </submittedName>
</protein>
<dbReference type="Ensembl" id="ENSGWIT00000031132.1">
    <property type="protein sequence ID" value="ENSGWIP00000028545.1"/>
    <property type="gene ID" value="ENSGWIG00000014882.1"/>
</dbReference>
<dbReference type="Proteomes" id="UP000694680">
    <property type="component" value="Chromosome 6"/>
</dbReference>
<feature type="transmembrane region" description="Helical" evidence="14">
    <location>
        <begin position="385"/>
        <end position="406"/>
    </location>
</feature>
<keyword evidence="6" id="KW-0851">Voltage-gated channel</keyword>
<evidence type="ECO:0000256" key="8">
    <source>
        <dbReference type="ARBA" id="ARBA00022989"/>
    </source>
</evidence>
<dbReference type="PANTHER" id="PTHR11537">
    <property type="entry name" value="VOLTAGE-GATED POTASSIUM CHANNEL"/>
    <property type="match status" value="1"/>
</dbReference>
<dbReference type="PANTHER" id="PTHR11537:SF113">
    <property type="entry name" value="POTASSIUM VOLTAGE-GATED CHANNEL PROTEIN SHAKER"/>
    <property type="match status" value="1"/>
</dbReference>
<dbReference type="SMART" id="SM00225">
    <property type="entry name" value="BTB"/>
    <property type="match status" value="1"/>
</dbReference>
<dbReference type="SUPFAM" id="SSF81324">
    <property type="entry name" value="Voltage-gated potassium channels"/>
    <property type="match status" value="1"/>
</dbReference>
<keyword evidence="3" id="KW-0633">Potassium transport</keyword>
<evidence type="ECO:0000256" key="14">
    <source>
        <dbReference type="SAM" id="Phobius"/>
    </source>
</evidence>
<name>A0A8C5GD49_GOUWI</name>
<keyword evidence="10 14" id="KW-0472">Membrane</keyword>
<dbReference type="FunFam" id="1.10.287.70:FF:000002">
    <property type="entry name" value="Potassium voltage-gated channel subfamily a member"/>
    <property type="match status" value="1"/>
</dbReference>
<reference evidence="16" key="1">
    <citation type="submission" date="2020-06" db="EMBL/GenBank/DDBJ databases">
        <authorList>
            <consortium name="Wellcome Sanger Institute Data Sharing"/>
        </authorList>
    </citation>
    <scope>NUCLEOTIDE SEQUENCE [LARGE SCALE GENOMIC DNA]</scope>
</reference>
<dbReference type="AlphaFoldDB" id="A0A8C5GD49"/>
<keyword evidence="9" id="KW-0406">Ion transport</keyword>
<evidence type="ECO:0000313" key="17">
    <source>
        <dbReference type="Proteomes" id="UP000694680"/>
    </source>
</evidence>
<evidence type="ECO:0000256" key="7">
    <source>
        <dbReference type="ARBA" id="ARBA00022958"/>
    </source>
</evidence>
<keyword evidence="8 14" id="KW-1133">Transmembrane helix</keyword>
<dbReference type="InterPro" id="IPR000210">
    <property type="entry name" value="BTB/POZ_dom"/>
</dbReference>
<dbReference type="GeneID" id="114465189"/>
<dbReference type="InterPro" id="IPR005821">
    <property type="entry name" value="Ion_trans_dom"/>
</dbReference>
<dbReference type="PRINTS" id="PR00169">
    <property type="entry name" value="KCHANNEL"/>
</dbReference>
<evidence type="ECO:0000259" key="15">
    <source>
        <dbReference type="SMART" id="SM00225"/>
    </source>
</evidence>
<dbReference type="PRINTS" id="PR01496">
    <property type="entry name" value="SHAKERCHANEL"/>
</dbReference>
<feature type="domain" description="BTB" evidence="15">
    <location>
        <begin position="38"/>
        <end position="138"/>
    </location>
</feature>
<dbReference type="Pfam" id="PF00520">
    <property type="entry name" value="Ion_trans"/>
    <property type="match status" value="1"/>
</dbReference>
<proteinExistence type="predicted"/>
<dbReference type="InterPro" id="IPR027359">
    <property type="entry name" value="Volt_channel_dom_sf"/>
</dbReference>
<evidence type="ECO:0000256" key="9">
    <source>
        <dbReference type="ARBA" id="ARBA00023065"/>
    </source>
</evidence>
<evidence type="ECO:0000256" key="1">
    <source>
        <dbReference type="ARBA" id="ARBA00004141"/>
    </source>
</evidence>
<evidence type="ECO:0000256" key="4">
    <source>
        <dbReference type="ARBA" id="ARBA00022692"/>
    </source>
</evidence>
<feature type="transmembrane region" description="Helical" evidence="14">
    <location>
        <begin position="223"/>
        <end position="243"/>
    </location>
</feature>
<keyword evidence="4 14" id="KW-0812">Transmembrane</keyword>
<dbReference type="RefSeq" id="XP_028305828.1">
    <property type="nucleotide sequence ID" value="XM_028450027.1"/>
</dbReference>
<dbReference type="GO" id="GO:0001508">
    <property type="term" value="P:action potential"/>
    <property type="evidence" value="ECO:0007669"/>
    <property type="project" value="TreeGrafter"/>
</dbReference>
<dbReference type="Gene3D" id="1.20.120.350">
    <property type="entry name" value="Voltage-gated potassium channels. Chain C"/>
    <property type="match status" value="1"/>
</dbReference>
<evidence type="ECO:0000256" key="5">
    <source>
        <dbReference type="ARBA" id="ARBA00022826"/>
    </source>
</evidence>
<dbReference type="GO" id="GO:0051260">
    <property type="term" value="P:protein homooligomerization"/>
    <property type="evidence" value="ECO:0007669"/>
    <property type="project" value="InterPro"/>
</dbReference>
<evidence type="ECO:0000256" key="2">
    <source>
        <dbReference type="ARBA" id="ARBA00022448"/>
    </source>
</evidence>
<dbReference type="GO" id="GO:0008076">
    <property type="term" value="C:voltage-gated potassium channel complex"/>
    <property type="evidence" value="ECO:0007669"/>
    <property type="project" value="InterPro"/>
</dbReference>
<keyword evidence="2" id="KW-0813">Transport</keyword>
<sequence length="443" mass="51360">MTLVLKENLDEHEHVPLRALSVQDGFEPERAHTWDNCERAVINVSGMRFETQLKTLNRFPCTLLGDAHRRSRFFDPIRNEFFFDRNRPSFDAVLYFYQSGGRLRRPAHVPVDVFLEELKFYELGEDVVQRLREDEGFVREEEELPLPEHELQRRVWLLFEHPQSSVAARAVAVLSVMVILISIIIFCLETVPVFKEKQYREFKEELNMSTVTWTGLNMFSDPLFVVETLCIIWFCFELLVRFCSCPNKRTFFKNLMNVIDLLAIVPYFITLSLELVQHRGSGHQTASILRAIRLIRVFRVFKLSRHSRGLRTLGETIKASMKELCLLIFFLFIGVILFSSAVYFAEADQPESYFSSIPDAFWWAVITMTTVGYGDIIPVTIGGKIVGSLCAISGVLTIAMPVPVIVNNFSHFYRRTEREERRYEHVTCGQHPGPEEEKQSINI</sequence>
<gene>
    <name evidence="16" type="primary">LOC114465189</name>
</gene>
<dbReference type="OrthoDB" id="415460at2759"/>
<dbReference type="InterPro" id="IPR011333">
    <property type="entry name" value="SKP1/BTB/POZ_sf"/>
</dbReference>
<dbReference type="FunFam" id="3.30.710.10:FF:000053">
    <property type="entry name" value="potassium voltage-gated channel subfamily A member 4"/>
    <property type="match status" value="1"/>
</dbReference>
<evidence type="ECO:0000256" key="12">
    <source>
        <dbReference type="ARBA" id="ARBA00023303"/>
    </source>
</evidence>